<dbReference type="SMART" id="SM00443">
    <property type="entry name" value="G_patch"/>
    <property type="match status" value="1"/>
</dbReference>
<dbReference type="OrthoDB" id="21470at2759"/>
<keyword evidence="4" id="KW-1185">Reference proteome</keyword>
<dbReference type="Pfam" id="PF01585">
    <property type="entry name" value="G-patch"/>
    <property type="match status" value="1"/>
</dbReference>
<evidence type="ECO:0000259" key="2">
    <source>
        <dbReference type="PROSITE" id="PS50174"/>
    </source>
</evidence>
<dbReference type="PANTHER" id="PTHR20923">
    <property type="entry name" value="BAT4 PROTEIN-RELATED"/>
    <property type="match status" value="1"/>
</dbReference>
<dbReference type="AlphaFoldDB" id="A0A150GCS3"/>
<dbReference type="InterPro" id="IPR000467">
    <property type="entry name" value="G_patch_dom"/>
</dbReference>
<evidence type="ECO:0000313" key="3">
    <source>
        <dbReference type="EMBL" id="KXZ47651.1"/>
    </source>
</evidence>
<protein>
    <recommendedName>
        <fullName evidence="2">G-patch domain-containing protein</fullName>
    </recommendedName>
</protein>
<feature type="domain" description="G-patch" evidence="2">
    <location>
        <begin position="22"/>
        <end position="68"/>
    </location>
</feature>
<reference evidence="4" key="1">
    <citation type="journal article" date="2016" name="Nat. Commun.">
        <title>The Gonium pectorale genome demonstrates co-option of cell cycle regulation during the evolution of multicellularity.</title>
        <authorList>
            <person name="Hanschen E.R."/>
            <person name="Marriage T.N."/>
            <person name="Ferris P.J."/>
            <person name="Hamaji T."/>
            <person name="Toyoda A."/>
            <person name="Fujiyama A."/>
            <person name="Neme R."/>
            <person name="Noguchi H."/>
            <person name="Minakuchi Y."/>
            <person name="Suzuki M."/>
            <person name="Kawai-Toyooka H."/>
            <person name="Smith D.R."/>
            <person name="Sparks H."/>
            <person name="Anderson J."/>
            <person name="Bakaric R."/>
            <person name="Luria V."/>
            <person name="Karger A."/>
            <person name="Kirschner M.W."/>
            <person name="Durand P.M."/>
            <person name="Michod R.E."/>
            <person name="Nozaki H."/>
            <person name="Olson B.J."/>
        </authorList>
    </citation>
    <scope>NUCLEOTIDE SEQUENCE [LARGE SCALE GENOMIC DNA]</scope>
    <source>
        <strain evidence="4">NIES-2863</strain>
    </source>
</reference>
<comment type="caution">
    <text evidence="3">The sequence shown here is derived from an EMBL/GenBank/DDBJ whole genome shotgun (WGS) entry which is preliminary data.</text>
</comment>
<feature type="region of interest" description="Disordered" evidence="1">
    <location>
        <begin position="254"/>
        <end position="276"/>
    </location>
</feature>
<name>A0A150GCS3_GONPE</name>
<evidence type="ECO:0000256" key="1">
    <source>
        <dbReference type="SAM" id="MobiDB-lite"/>
    </source>
</evidence>
<dbReference type="InterPro" id="IPR039146">
    <property type="entry name" value="GPANK1"/>
</dbReference>
<feature type="compositionally biased region" description="Basic and acidic residues" evidence="1">
    <location>
        <begin position="76"/>
        <end position="88"/>
    </location>
</feature>
<dbReference type="PANTHER" id="PTHR20923:SF1">
    <property type="entry name" value="G PATCH DOMAIN AND ANKYRIN REPEAT-CONTAINING PROTEIN 1"/>
    <property type="match status" value="1"/>
</dbReference>
<organism evidence="3 4">
    <name type="scientific">Gonium pectorale</name>
    <name type="common">Green alga</name>
    <dbReference type="NCBI Taxonomy" id="33097"/>
    <lineage>
        <taxon>Eukaryota</taxon>
        <taxon>Viridiplantae</taxon>
        <taxon>Chlorophyta</taxon>
        <taxon>core chlorophytes</taxon>
        <taxon>Chlorophyceae</taxon>
        <taxon>CS clade</taxon>
        <taxon>Chlamydomonadales</taxon>
        <taxon>Volvocaceae</taxon>
        <taxon>Gonium</taxon>
    </lineage>
</organism>
<dbReference type="STRING" id="33097.A0A150GCS3"/>
<dbReference type="EMBL" id="LSYV01000035">
    <property type="protein sequence ID" value="KXZ47651.1"/>
    <property type="molecule type" value="Genomic_DNA"/>
</dbReference>
<dbReference type="GO" id="GO:0003676">
    <property type="term" value="F:nucleic acid binding"/>
    <property type="evidence" value="ECO:0007669"/>
    <property type="project" value="InterPro"/>
</dbReference>
<dbReference type="PROSITE" id="PS50174">
    <property type="entry name" value="G_PATCH"/>
    <property type="match status" value="1"/>
</dbReference>
<evidence type="ECO:0000313" key="4">
    <source>
        <dbReference type="Proteomes" id="UP000075714"/>
    </source>
</evidence>
<gene>
    <name evidence="3" type="ORF">GPECTOR_34g810</name>
</gene>
<feature type="region of interest" description="Disordered" evidence="1">
    <location>
        <begin position="72"/>
        <end position="113"/>
    </location>
</feature>
<sequence>MARAEADVEARASRIWTGHIPADNVGFRLLRKAGWSVGAGLGAVEQGRREPIQPELPKGTRGIGFDTRAAQLAQQRDPHGPGRKRSAEEAAGGPGAEQQRQQPEGARRRRAGADRVAALVEEELGRESLGDKVARHRQLMRRVARGKGGWAGRLRAGWLRAAVPGRGMEWAGRRARAGMGWDGMGALGLGWLGVGSAGAGAEYVAVALAMAAGAPWRWGAVNRGTEHQQARGRAIERYLRAAFNDPFDHLLSDNSNPLSRRHKLTESNPLLDPLGD</sequence>
<dbReference type="Proteomes" id="UP000075714">
    <property type="component" value="Unassembled WGS sequence"/>
</dbReference>
<proteinExistence type="predicted"/>
<accession>A0A150GCS3</accession>